<dbReference type="EMBL" id="ML977624">
    <property type="protein sequence ID" value="KAF1996528.1"/>
    <property type="molecule type" value="Genomic_DNA"/>
</dbReference>
<protein>
    <submittedName>
        <fullName evidence="4">Alpha/beta-hydrolase</fullName>
    </submittedName>
</protein>
<evidence type="ECO:0000256" key="1">
    <source>
        <dbReference type="ARBA" id="ARBA00022801"/>
    </source>
</evidence>
<keyword evidence="5" id="KW-1185">Reference proteome</keyword>
<dbReference type="Pfam" id="PF12697">
    <property type="entry name" value="Abhydrolase_6"/>
    <property type="match status" value="1"/>
</dbReference>
<dbReference type="PRINTS" id="PR00412">
    <property type="entry name" value="EPOXHYDRLASE"/>
</dbReference>
<accession>A0A6A5W639</accession>
<dbReference type="InterPro" id="IPR000639">
    <property type="entry name" value="Epox_hydrolase-like"/>
</dbReference>
<dbReference type="Gene3D" id="3.40.50.1820">
    <property type="entry name" value="alpha/beta hydrolase"/>
    <property type="match status" value="1"/>
</dbReference>
<gene>
    <name evidence="4" type="ORF">P154DRAFT_443095</name>
</gene>
<dbReference type="PROSITE" id="PS51257">
    <property type="entry name" value="PROKAR_LIPOPROTEIN"/>
    <property type="match status" value="1"/>
</dbReference>
<organism evidence="4 5">
    <name type="scientific">Amniculicola lignicola CBS 123094</name>
    <dbReference type="NCBI Taxonomy" id="1392246"/>
    <lineage>
        <taxon>Eukaryota</taxon>
        <taxon>Fungi</taxon>
        <taxon>Dikarya</taxon>
        <taxon>Ascomycota</taxon>
        <taxon>Pezizomycotina</taxon>
        <taxon>Dothideomycetes</taxon>
        <taxon>Pleosporomycetidae</taxon>
        <taxon>Pleosporales</taxon>
        <taxon>Amniculicolaceae</taxon>
        <taxon>Amniculicola</taxon>
    </lineage>
</organism>
<evidence type="ECO:0000313" key="5">
    <source>
        <dbReference type="Proteomes" id="UP000799779"/>
    </source>
</evidence>
<dbReference type="OrthoDB" id="6431331at2759"/>
<reference evidence="4" key="1">
    <citation type="journal article" date="2020" name="Stud. Mycol.">
        <title>101 Dothideomycetes genomes: a test case for predicting lifestyles and emergence of pathogens.</title>
        <authorList>
            <person name="Haridas S."/>
            <person name="Albert R."/>
            <person name="Binder M."/>
            <person name="Bloem J."/>
            <person name="Labutti K."/>
            <person name="Salamov A."/>
            <person name="Andreopoulos B."/>
            <person name="Baker S."/>
            <person name="Barry K."/>
            <person name="Bills G."/>
            <person name="Bluhm B."/>
            <person name="Cannon C."/>
            <person name="Castanera R."/>
            <person name="Culley D."/>
            <person name="Daum C."/>
            <person name="Ezra D."/>
            <person name="Gonzalez J."/>
            <person name="Henrissat B."/>
            <person name="Kuo A."/>
            <person name="Liang C."/>
            <person name="Lipzen A."/>
            <person name="Lutzoni F."/>
            <person name="Magnuson J."/>
            <person name="Mondo S."/>
            <person name="Nolan M."/>
            <person name="Ohm R."/>
            <person name="Pangilinan J."/>
            <person name="Park H.-J."/>
            <person name="Ramirez L."/>
            <person name="Alfaro M."/>
            <person name="Sun H."/>
            <person name="Tritt A."/>
            <person name="Yoshinaga Y."/>
            <person name="Zwiers L.-H."/>
            <person name="Turgeon B."/>
            <person name="Goodwin S."/>
            <person name="Spatafora J."/>
            <person name="Crous P."/>
            <person name="Grigoriev I."/>
        </authorList>
    </citation>
    <scope>NUCLEOTIDE SEQUENCE</scope>
    <source>
        <strain evidence="4">CBS 123094</strain>
    </source>
</reference>
<dbReference type="InterPro" id="IPR029058">
    <property type="entry name" value="AB_hydrolase_fold"/>
</dbReference>
<dbReference type="InterPro" id="IPR000073">
    <property type="entry name" value="AB_hydrolase_1"/>
</dbReference>
<evidence type="ECO:0000256" key="2">
    <source>
        <dbReference type="ARBA" id="ARBA00038334"/>
    </source>
</evidence>
<sequence>MLRQIALRGASFAWGMVGLLGLLGTAACKDKMFFQGFTSAQKKELAVAQERYWDLATEPIPGFKHAFVTLKNGVRLHYVVNTRAGKTKNKNVAVFVHGFPDSYLLWRNILSSEALEPFILIAVDLPGYGGSDGLPKYGPNEVLEAMTGFIVSIREQYLEEGGKLVMVTHDWGSIVGARLASEAKELADRWILTSAVMPGLFKANALTHVASARQMLHTWLRAPFNLRLLKTAYSTLGPVISQIKRSYYIFTFSLPAPLARLFATGGNFVFVRAVHNFAAGLRHRDGKPSRTLEGKDEATFMAMTAGPGLAQFNATTADGLTYSDSVKARIPDRGMGEKIRYYREGLFFRPWEKSIETVVALSEIETNPTRSASTGSGGLFDEGPKGALRAPTTVIMGKNDVAFELRLVLEGAGDYLVRGSQVMVVGRSGHWLPLELLGMKVVEEAVEWALEGEVGGLKERFEGLGEVEFLVEK</sequence>
<comment type="similarity">
    <text evidence="2">Belongs to the AB hydrolase superfamily. Epoxide hydrolase family.</text>
</comment>
<proteinExistence type="inferred from homology"/>
<keyword evidence="1 4" id="KW-0378">Hydrolase</keyword>
<feature type="domain" description="AB hydrolase-1" evidence="3">
    <location>
        <begin position="94"/>
        <end position="223"/>
    </location>
</feature>
<evidence type="ECO:0000313" key="4">
    <source>
        <dbReference type="EMBL" id="KAF1996528.1"/>
    </source>
</evidence>
<dbReference type="AlphaFoldDB" id="A0A6A5W639"/>
<name>A0A6A5W639_9PLEO</name>
<dbReference type="SUPFAM" id="SSF53474">
    <property type="entry name" value="alpha/beta-Hydrolases"/>
    <property type="match status" value="1"/>
</dbReference>
<dbReference type="Proteomes" id="UP000799779">
    <property type="component" value="Unassembled WGS sequence"/>
</dbReference>
<dbReference type="PANTHER" id="PTHR43329">
    <property type="entry name" value="EPOXIDE HYDROLASE"/>
    <property type="match status" value="1"/>
</dbReference>
<dbReference type="GO" id="GO:0016787">
    <property type="term" value="F:hydrolase activity"/>
    <property type="evidence" value="ECO:0007669"/>
    <property type="project" value="UniProtKB-KW"/>
</dbReference>
<evidence type="ECO:0000259" key="3">
    <source>
        <dbReference type="Pfam" id="PF12697"/>
    </source>
</evidence>